<dbReference type="PANTHER" id="PTHR33295">
    <property type="entry name" value="ATPASE"/>
    <property type="match status" value="1"/>
</dbReference>
<dbReference type="InterPro" id="IPR025420">
    <property type="entry name" value="DUF4143"/>
</dbReference>
<keyword evidence="4" id="KW-1185">Reference proteome</keyword>
<dbReference type="Gene3D" id="3.40.50.300">
    <property type="entry name" value="P-loop containing nucleotide triphosphate hydrolases"/>
    <property type="match status" value="1"/>
</dbReference>
<sequence length="450" mass="52111">MLKRKIVDSLNRWKNDKHKKACCILGARQIGKSTSIREFGKQNYQQVIEINFIEDPKATTIFEGKLNERTLLENITAYTQKTIVRQNTLLILDEIQECPNARTAIKFLVEGGTIDIAETGSLLGVRYKEVRSYPVGFEKIINMYPLDFEEFLWAVGVPLETIDVLRTCYEKRMAPTSAIHETMMQLFFSYMIVGGMPEVVQDYINHYDLARVKMLQTDIIQLYRQDISKYAQGNEKIKIKDIFDSIPSQLDQKNRRFKLSKLDKNGRMNRYENAFLWLQEAGVALACLNTKAPVYPLKLNTKRNLFKLYLNDTGLLCSMLGNIQFELLQGNTSINQGSILENMFAQCFASKNRSLYYYDSKTIELDFLLEEDKKIQIIEIKSGSDYKKHPSLNKALASNWNLTQGIVFSKFPLEEVDNILYLPYYMILFFGNVRNQESLIWKVDLAKLSI</sequence>
<dbReference type="InterPro" id="IPR027417">
    <property type="entry name" value="P-loop_NTPase"/>
</dbReference>
<dbReference type="GeneID" id="78276207"/>
<evidence type="ECO:0000259" key="1">
    <source>
        <dbReference type="Pfam" id="PF13173"/>
    </source>
</evidence>
<proteinExistence type="predicted"/>
<feature type="domain" description="AAA" evidence="1">
    <location>
        <begin position="19"/>
        <end position="152"/>
    </location>
</feature>
<protein>
    <submittedName>
        <fullName evidence="3">ATPase</fullName>
    </submittedName>
</protein>
<dbReference type="Pfam" id="PF13635">
    <property type="entry name" value="DUF4143"/>
    <property type="match status" value="1"/>
</dbReference>
<dbReference type="PANTHER" id="PTHR33295:SF7">
    <property type="entry name" value="ATPASE"/>
    <property type="match status" value="1"/>
</dbReference>
<evidence type="ECO:0000313" key="3">
    <source>
        <dbReference type="EMBL" id="OLU44919.1"/>
    </source>
</evidence>
<dbReference type="EMBL" id="MPKA01000092">
    <property type="protein sequence ID" value="OLU44919.1"/>
    <property type="molecule type" value="Genomic_DNA"/>
</dbReference>
<organism evidence="3 4">
    <name type="scientific">Dubosiella newyorkensis</name>
    <dbReference type="NCBI Taxonomy" id="1862672"/>
    <lineage>
        <taxon>Bacteria</taxon>
        <taxon>Bacillati</taxon>
        <taxon>Bacillota</taxon>
        <taxon>Erysipelotrichia</taxon>
        <taxon>Erysipelotrichales</taxon>
        <taxon>Erysipelotrichaceae</taxon>
        <taxon>Dubosiella</taxon>
    </lineage>
</organism>
<feature type="domain" description="DUF4143" evidence="2">
    <location>
        <begin position="225"/>
        <end position="383"/>
    </location>
</feature>
<dbReference type="InterPro" id="IPR041682">
    <property type="entry name" value="AAA_14"/>
</dbReference>
<dbReference type="Pfam" id="PF13173">
    <property type="entry name" value="AAA_14"/>
    <property type="match status" value="1"/>
</dbReference>
<dbReference type="SUPFAM" id="SSF52540">
    <property type="entry name" value="P-loop containing nucleoside triphosphate hydrolases"/>
    <property type="match status" value="1"/>
</dbReference>
<dbReference type="STRING" id="1862672.BO225_09670"/>
<reference evidence="3 4" key="1">
    <citation type="submission" date="2016-11" db="EMBL/GenBank/DDBJ databases">
        <title>Description of two novel members of the family Erysipelotrichaceae: Ileibacterium lipovorans gen. nov., sp. nov. and Dubosiella newyorkensis, gen. nov., sp. nov.</title>
        <authorList>
            <person name="Cox L.M."/>
            <person name="Sohn J."/>
            <person name="Tyrrell K.L."/>
            <person name="Citron D.M."/>
            <person name="Lawson P.A."/>
            <person name="Patel N.B."/>
            <person name="Iizumi T."/>
            <person name="Perez-Perez G.I."/>
            <person name="Goldstein E.J."/>
            <person name="Blaser M.J."/>
        </authorList>
    </citation>
    <scope>NUCLEOTIDE SEQUENCE [LARGE SCALE GENOMIC DNA]</scope>
    <source>
        <strain evidence="3 4">NYU-BL-A4</strain>
    </source>
</reference>
<gene>
    <name evidence="3" type="ORF">BO225_09670</name>
</gene>
<dbReference type="RefSeq" id="WP_076342051.1">
    <property type="nucleotide sequence ID" value="NZ_CAPHTN010000223.1"/>
</dbReference>
<name>A0A1U7NKM6_9FIRM</name>
<dbReference type="Proteomes" id="UP000186705">
    <property type="component" value="Unassembled WGS sequence"/>
</dbReference>
<dbReference type="AlphaFoldDB" id="A0A1U7NKM6"/>
<evidence type="ECO:0000313" key="4">
    <source>
        <dbReference type="Proteomes" id="UP000186705"/>
    </source>
</evidence>
<evidence type="ECO:0000259" key="2">
    <source>
        <dbReference type="Pfam" id="PF13635"/>
    </source>
</evidence>
<comment type="caution">
    <text evidence="3">The sequence shown here is derived from an EMBL/GenBank/DDBJ whole genome shotgun (WGS) entry which is preliminary data.</text>
</comment>
<accession>A0A1U7NKM6</accession>
<dbReference type="OrthoDB" id="9801806at2"/>